<accession>A0A0N5D029</accession>
<sequence length="67" mass="7423">MVCKRFTDKAFSVHKTSHFKIIPDAVFIDSDYNMSNRFAPFVPGKSVVNLYPECPEGTVGNAESKPG</sequence>
<dbReference type="AlphaFoldDB" id="A0A0N5D029"/>
<evidence type="ECO:0000313" key="1">
    <source>
        <dbReference type="EMBL" id="VDN03444.1"/>
    </source>
</evidence>
<dbReference type="EMBL" id="UYYF01004391">
    <property type="protein sequence ID" value="VDN03444.1"/>
    <property type="molecule type" value="Genomic_DNA"/>
</dbReference>
<keyword evidence="2" id="KW-1185">Reference proteome</keyword>
<gene>
    <name evidence="1" type="ORF">TCLT_LOCUS6122</name>
</gene>
<name>A0A0N5D029_THECL</name>
<evidence type="ECO:0000313" key="3">
    <source>
        <dbReference type="WBParaSite" id="TCLT_0000613301-mRNA-1"/>
    </source>
</evidence>
<organism evidence="3">
    <name type="scientific">Thelazia callipaeda</name>
    <name type="common">Oriental eyeworm</name>
    <name type="synonym">Parasitic nematode</name>
    <dbReference type="NCBI Taxonomy" id="103827"/>
    <lineage>
        <taxon>Eukaryota</taxon>
        <taxon>Metazoa</taxon>
        <taxon>Ecdysozoa</taxon>
        <taxon>Nematoda</taxon>
        <taxon>Chromadorea</taxon>
        <taxon>Rhabditida</taxon>
        <taxon>Spirurina</taxon>
        <taxon>Spiruromorpha</taxon>
        <taxon>Thelazioidea</taxon>
        <taxon>Thelaziidae</taxon>
        <taxon>Thelazia</taxon>
    </lineage>
</organism>
<dbReference type="Proteomes" id="UP000276776">
    <property type="component" value="Unassembled WGS sequence"/>
</dbReference>
<dbReference type="WBParaSite" id="TCLT_0000613301-mRNA-1">
    <property type="protein sequence ID" value="TCLT_0000613301-mRNA-1"/>
    <property type="gene ID" value="TCLT_0000613301"/>
</dbReference>
<reference evidence="1 2" key="2">
    <citation type="submission" date="2018-11" db="EMBL/GenBank/DDBJ databases">
        <authorList>
            <consortium name="Pathogen Informatics"/>
        </authorList>
    </citation>
    <scope>NUCLEOTIDE SEQUENCE [LARGE SCALE GENOMIC DNA]</scope>
</reference>
<protein>
    <submittedName>
        <fullName evidence="3">Transposase</fullName>
    </submittedName>
</protein>
<evidence type="ECO:0000313" key="2">
    <source>
        <dbReference type="Proteomes" id="UP000276776"/>
    </source>
</evidence>
<reference evidence="3" key="1">
    <citation type="submission" date="2017-02" db="UniProtKB">
        <authorList>
            <consortium name="WormBaseParasite"/>
        </authorList>
    </citation>
    <scope>IDENTIFICATION</scope>
</reference>
<proteinExistence type="predicted"/>